<keyword evidence="1" id="KW-0238">DNA-binding</keyword>
<evidence type="ECO:0000313" key="4">
    <source>
        <dbReference type="Proteomes" id="UP000253517"/>
    </source>
</evidence>
<dbReference type="InterPro" id="IPR049639">
    <property type="entry name" value="RstR"/>
</dbReference>
<dbReference type="EMBL" id="QPJS01000014">
    <property type="protein sequence ID" value="RCX00496.1"/>
    <property type="molecule type" value="Genomic_DNA"/>
</dbReference>
<sequence length="115" mass="13004">MSNELGIGGRITLLRKSKNWSQIELAKQINASREIISRYERNESQPSIDMMAKMAKVFGVTVDYMIGQSESASFDKETVGRINDIQKMDANTKSVLFNVIDTYIQNFKTKKAFSG</sequence>
<dbReference type="PROSITE" id="PS50943">
    <property type="entry name" value="HTH_CROC1"/>
    <property type="match status" value="1"/>
</dbReference>
<reference evidence="3 4" key="1">
    <citation type="submission" date="2018-07" db="EMBL/GenBank/DDBJ databases">
        <title>Genomic Encyclopedia of Type Strains, Phase IV (KMG-IV): sequencing the most valuable type-strain genomes for metagenomic binning, comparative biology and taxonomic classification.</title>
        <authorList>
            <person name="Goeker M."/>
        </authorList>
    </citation>
    <scope>NUCLEOTIDE SEQUENCE [LARGE SCALE GENOMIC DNA]</scope>
    <source>
        <strain evidence="3 4">DSM 21410</strain>
    </source>
</reference>
<accession>A0A368ZWK9</accession>
<gene>
    <name evidence="3" type="ORF">DES35_1142</name>
</gene>
<evidence type="ECO:0000259" key="2">
    <source>
        <dbReference type="PROSITE" id="PS50943"/>
    </source>
</evidence>
<dbReference type="CDD" id="cd00093">
    <property type="entry name" value="HTH_XRE"/>
    <property type="match status" value="1"/>
</dbReference>
<dbReference type="Gene3D" id="1.10.260.40">
    <property type="entry name" value="lambda repressor-like DNA-binding domains"/>
    <property type="match status" value="1"/>
</dbReference>
<dbReference type="RefSeq" id="WP_114366606.1">
    <property type="nucleotide sequence ID" value="NZ_BHZF01000009.1"/>
</dbReference>
<feature type="domain" description="HTH cro/C1-type" evidence="2">
    <location>
        <begin position="11"/>
        <end position="65"/>
    </location>
</feature>
<dbReference type="AlphaFoldDB" id="A0A368ZWK9"/>
<dbReference type="InterPro" id="IPR001387">
    <property type="entry name" value="Cro/C1-type_HTH"/>
</dbReference>
<comment type="caution">
    <text evidence="3">The sequence shown here is derived from an EMBL/GenBank/DDBJ whole genome shotgun (WGS) entry which is preliminary data.</text>
</comment>
<dbReference type="PANTHER" id="PTHR46558:SF11">
    <property type="entry name" value="HTH-TYPE TRANSCRIPTIONAL REGULATOR XRE"/>
    <property type="match status" value="1"/>
</dbReference>
<evidence type="ECO:0000313" key="3">
    <source>
        <dbReference type="EMBL" id="RCX00496.1"/>
    </source>
</evidence>
<dbReference type="Pfam" id="PF01381">
    <property type="entry name" value="HTH_3"/>
    <property type="match status" value="1"/>
</dbReference>
<proteinExistence type="predicted"/>
<name>A0A368ZWK9_9FLAO</name>
<dbReference type="GO" id="GO:0003677">
    <property type="term" value="F:DNA binding"/>
    <property type="evidence" value="ECO:0007669"/>
    <property type="project" value="UniProtKB-KW"/>
</dbReference>
<organism evidence="3 4">
    <name type="scientific">Schleiferia thermophila</name>
    <dbReference type="NCBI Taxonomy" id="884107"/>
    <lineage>
        <taxon>Bacteria</taxon>
        <taxon>Pseudomonadati</taxon>
        <taxon>Bacteroidota</taxon>
        <taxon>Flavobacteriia</taxon>
        <taxon>Flavobacteriales</taxon>
        <taxon>Schleiferiaceae</taxon>
        <taxon>Schleiferia</taxon>
    </lineage>
</organism>
<dbReference type="SMART" id="SM00530">
    <property type="entry name" value="HTH_XRE"/>
    <property type="match status" value="1"/>
</dbReference>
<dbReference type="PANTHER" id="PTHR46558">
    <property type="entry name" value="TRACRIPTIONAL REGULATORY PROTEIN-RELATED-RELATED"/>
    <property type="match status" value="1"/>
</dbReference>
<evidence type="ECO:0000256" key="1">
    <source>
        <dbReference type="ARBA" id="ARBA00023125"/>
    </source>
</evidence>
<dbReference type="InterPro" id="IPR010982">
    <property type="entry name" value="Lambda_DNA-bd_dom_sf"/>
</dbReference>
<keyword evidence="4" id="KW-1185">Reference proteome</keyword>
<protein>
    <submittedName>
        <fullName evidence="3">Helix-turn-helix protein</fullName>
    </submittedName>
</protein>
<dbReference type="NCBIfam" id="NF041951">
    <property type="entry name" value="phage_RstR"/>
    <property type="match status" value="1"/>
</dbReference>
<dbReference type="SUPFAM" id="SSF47413">
    <property type="entry name" value="lambda repressor-like DNA-binding domains"/>
    <property type="match status" value="1"/>
</dbReference>
<dbReference type="Proteomes" id="UP000253517">
    <property type="component" value="Unassembled WGS sequence"/>
</dbReference>